<evidence type="ECO:0000256" key="2">
    <source>
        <dbReference type="ARBA" id="ARBA00012920"/>
    </source>
</evidence>
<name>A0A5C6RR17_9FLAO</name>
<evidence type="ECO:0000259" key="6">
    <source>
        <dbReference type="Pfam" id="PF00710"/>
    </source>
</evidence>
<dbReference type="InterPro" id="IPR027474">
    <property type="entry name" value="L-asparaginase_N"/>
</dbReference>
<keyword evidence="9" id="KW-1185">Reference proteome</keyword>
<evidence type="ECO:0000259" key="7">
    <source>
        <dbReference type="Pfam" id="PF17763"/>
    </source>
</evidence>
<dbReference type="InterPro" id="IPR006033">
    <property type="entry name" value="AsnA_fam"/>
</dbReference>
<dbReference type="EC" id="3.5.1.1" evidence="2"/>
<dbReference type="NCBIfam" id="TIGR00519">
    <property type="entry name" value="asnASE_I"/>
    <property type="match status" value="1"/>
</dbReference>
<dbReference type="PANTHER" id="PTHR11707:SF28">
    <property type="entry name" value="60 KDA LYSOPHOSPHOLIPASE"/>
    <property type="match status" value="1"/>
</dbReference>
<evidence type="ECO:0000313" key="9">
    <source>
        <dbReference type="Proteomes" id="UP000321721"/>
    </source>
</evidence>
<evidence type="ECO:0000313" key="8">
    <source>
        <dbReference type="EMBL" id="TXB64637.1"/>
    </source>
</evidence>
<reference evidence="8 9" key="1">
    <citation type="submission" date="2019-08" db="EMBL/GenBank/DDBJ databases">
        <title>Genome of Vicingus serpentipes NCIMB 15042.</title>
        <authorList>
            <person name="Bowman J.P."/>
        </authorList>
    </citation>
    <scope>NUCLEOTIDE SEQUENCE [LARGE SCALE GENOMIC DNA]</scope>
    <source>
        <strain evidence="8 9">NCIMB 15042</strain>
    </source>
</reference>
<feature type="active site" evidence="5">
    <location>
        <position position="12"/>
    </location>
</feature>
<evidence type="ECO:0000256" key="3">
    <source>
        <dbReference type="ARBA" id="ARBA00022801"/>
    </source>
</evidence>
<keyword evidence="3 8" id="KW-0378">Hydrolase</keyword>
<proteinExistence type="inferred from homology"/>
<dbReference type="GO" id="GO:0009066">
    <property type="term" value="P:aspartate family amino acid metabolic process"/>
    <property type="evidence" value="ECO:0007669"/>
    <property type="project" value="UniProtKB-ARBA"/>
</dbReference>
<dbReference type="Pfam" id="PF17763">
    <property type="entry name" value="Asparaginase_C"/>
    <property type="match status" value="1"/>
</dbReference>
<dbReference type="InterPro" id="IPR020827">
    <property type="entry name" value="Asparaginase/glutaminase_AS1"/>
</dbReference>
<dbReference type="PROSITE" id="PS51732">
    <property type="entry name" value="ASN_GLN_ASE_3"/>
    <property type="match status" value="1"/>
</dbReference>
<dbReference type="CDD" id="cd08963">
    <property type="entry name" value="L-asparaginase_I"/>
    <property type="match status" value="1"/>
</dbReference>
<comment type="similarity">
    <text evidence="1">Belongs to the asparaginase 1 family.</text>
</comment>
<dbReference type="GO" id="GO:0004067">
    <property type="term" value="F:asparaginase activity"/>
    <property type="evidence" value="ECO:0007669"/>
    <property type="project" value="UniProtKB-UniRule"/>
</dbReference>
<dbReference type="InterPro" id="IPR040919">
    <property type="entry name" value="Asparaginase_C"/>
</dbReference>
<dbReference type="RefSeq" id="WP_147100804.1">
    <property type="nucleotide sequence ID" value="NZ_VOOS01000004.1"/>
</dbReference>
<dbReference type="PRINTS" id="PR00139">
    <property type="entry name" value="ASNGLNASE"/>
</dbReference>
<dbReference type="PROSITE" id="PS00144">
    <property type="entry name" value="ASN_GLN_ASE_1"/>
    <property type="match status" value="1"/>
</dbReference>
<sequence length="338" mass="37585">MNSILIIYTGGTIGMVKDEETGALKSFEFDSLIKEIPEIKKFGHEINIHSFETPIDSSNMQPQHWLTLAEIIYNGYDNHDGFVILHGSDTMAYTASALSFMLENLSKPVILTGSQLPIGEVRTDAKENLLTAIELASSYKEGKALVPEVAIYFEYDLYRGNRSTKSNAEDFEAFTSPNYPVLAQAGVSLKFNTNDIYKPNSKDLKINKFLNQDIATIKLFPGITEQYIFSIIHIPNLKAIVLETFGSGNAPTELWFINLLIEAINKNIIILNISQCEGGAVNQGKYETSSALNQIGVISGRDMTYETAITKLMYLLGTDLSVSEIKNWLQKSIRGEIS</sequence>
<dbReference type="InterPro" id="IPR036152">
    <property type="entry name" value="Asp/glu_Ase-like_sf"/>
</dbReference>
<dbReference type="Gene3D" id="3.40.50.1170">
    <property type="entry name" value="L-asparaginase, N-terminal domain"/>
    <property type="match status" value="1"/>
</dbReference>
<evidence type="ECO:0000256" key="4">
    <source>
        <dbReference type="PIRSR" id="PIRSR001220-1"/>
    </source>
</evidence>
<dbReference type="PIRSF" id="PIRSF001220">
    <property type="entry name" value="L-ASNase_gatD"/>
    <property type="match status" value="1"/>
</dbReference>
<dbReference type="SUPFAM" id="SSF53774">
    <property type="entry name" value="Glutaminase/Asparaginase"/>
    <property type="match status" value="1"/>
</dbReference>
<dbReference type="FunFam" id="3.40.50.40:FF:000001">
    <property type="entry name" value="L-asparaginase 1"/>
    <property type="match status" value="1"/>
</dbReference>
<dbReference type="EMBL" id="VOOS01000004">
    <property type="protein sequence ID" value="TXB64637.1"/>
    <property type="molecule type" value="Genomic_DNA"/>
</dbReference>
<evidence type="ECO:0000256" key="5">
    <source>
        <dbReference type="PROSITE-ProRule" id="PRU10099"/>
    </source>
</evidence>
<dbReference type="Pfam" id="PF00710">
    <property type="entry name" value="Asparaginase"/>
    <property type="match status" value="1"/>
</dbReference>
<gene>
    <name evidence="8" type="ORF">FRY74_09300</name>
</gene>
<dbReference type="PIRSF" id="PIRSF500176">
    <property type="entry name" value="L_ASNase"/>
    <property type="match status" value="1"/>
</dbReference>
<protein>
    <recommendedName>
        <fullName evidence="2">asparaginase</fullName>
        <ecNumber evidence="2">3.5.1.1</ecNumber>
    </recommendedName>
</protein>
<dbReference type="AlphaFoldDB" id="A0A5C6RR17"/>
<dbReference type="Proteomes" id="UP000321721">
    <property type="component" value="Unassembled WGS sequence"/>
</dbReference>
<dbReference type="FunFam" id="3.40.50.1170:FF:000001">
    <property type="entry name" value="L-asparaginase 2"/>
    <property type="match status" value="1"/>
</dbReference>
<comment type="caution">
    <text evidence="8">The sequence shown here is derived from an EMBL/GenBank/DDBJ whole genome shotgun (WGS) entry which is preliminary data.</text>
</comment>
<dbReference type="SFLD" id="SFLDS00057">
    <property type="entry name" value="Glutaminase/Asparaginase"/>
    <property type="match status" value="1"/>
</dbReference>
<dbReference type="InterPro" id="IPR041725">
    <property type="entry name" value="L-asparaginase_I"/>
</dbReference>
<accession>A0A5C6RR17</accession>
<dbReference type="Gene3D" id="3.40.50.40">
    <property type="match status" value="1"/>
</dbReference>
<dbReference type="OrthoDB" id="9788068at2"/>
<dbReference type="InterPro" id="IPR027473">
    <property type="entry name" value="L-asparaginase_C"/>
</dbReference>
<dbReference type="InterPro" id="IPR037152">
    <property type="entry name" value="L-asparaginase_N_sf"/>
</dbReference>
<organism evidence="8 9">
    <name type="scientific">Vicingus serpentipes</name>
    <dbReference type="NCBI Taxonomy" id="1926625"/>
    <lineage>
        <taxon>Bacteria</taxon>
        <taxon>Pseudomonadati</taxon>
        <taxon>Bacteroidota</taxon>
        <taxon>Flavobacteriia</taxon>
        <taxon>Flavobacteriales</taxon>
        <taxon>Vicingaceae</taxon>
        <taxon>Vicingus</taxon>
    </lineage>
</organism>
<feature type="domain" description="Asparaginase/glutaminase C-terminal" evidence="7">
    <location>
        <begin position="214"/>
        <end position="328"/>
    </location>
</feature>
<dbReference type="SMART" id="SM00870">
    <property type="entry name" value="Asparaginase"/>
    <property type="match status" value="1"/>
</dbReference>
<evidence type="ECO:0000256" key="1">
    <source>
        <dbReference type="ARBA" id="ARBA00010518"/>
    </source>
</evidence>
<feature type="domain" description="L-asparaginase N-terminal" evidence="6">
    <location>
        <begin position="4"/>
        <end position="195"/>
    </location>
</feature>
<dbReference type="InterPro" id="IPR006034">
    <property type="entry name" value="Asparaginase/glutaminase-like"/>
</dbReference>
<dbReference type="PANTHER" id="PTHR11707">
    <property type="entry name" value="L-ASPARAGINASE"/>
    <property type="match status" value="1"/>
</dbReference>
<feature type="active site" description="O-isoaspartyl threonine intermediate" evidence="4">
    <location>
        <position position="12"/>
    </location>
</feature>